<reference evidence="4 5" key="1">
    <citation type="submission" date="2016-10" db="EMBL/GenBank/DDBJ databases">
        <authorList>
            <person name="de Groot N.N."/>
        </authorList>
    </citation>
    <scope>NUCLEOTIDE SEQUENCE [LARGE SCALE GENOMIC DNA]</scope>
    <source>
        <strain evidence="4 5">CGMCC 4.5681</strain>
    </source>
</reference>
<proteinExistence type="predicted"/>
<dbReference type="InterPro" id="IPR008972">
    <property type="entry name" value="Cupredoxin"/>
</dbReference>
<dbReference type="PANTHER" id="PTHR42208">
    <property type="entry name" value="HEAVY METAL TRANSPORTER-RELATED"/>
    <property type="match status" value="1"/>
</dbReference>
<feature type="domain" description="Urease accessory protein UreH-like transmembrane" evidence="3">
    <location>
        <begin position="39"/>
        <end position="214"/>
    </location>
</feature>
<dbReference type="AlphaFoldDB" id="A0A1G8YWP3"/>
<sequence length="317" mass="31631">MESGDDDEVLPRIPPPALPPAPRPALSAQAAALFAGGVAAGLVAGAATCTATQGGLLIGLVDGRRGRDRAAVGWFLAGRLASHTTAGALLGLLGSAVSLPPQARAALLVAAGLMIVVFAVRLMRREPACAPVPPRAYRAPLLGAATILVPCGVTLGVELLAVSSGSPLAGAAAMAGFVLGTAPAFALLGYVLRRVSRTRLARLAGVVAVAAGLWTAGTGLSLGGWLATPAPAAAGTPQQKVTVWATRDGYRPGMVSAPAGVPVEVVFKVADPGCTGTVTIAGRDVALPATVRLPPQPPGTLRYVCGMGMYAGFITFS</sequence>
<feature type="transmembrane region" description="Helical" evidence="2">
    <location>
        <begin position="141"/>
        <end position="162"/>
    </location>
</feature>
<name>A0A1G8YWP3_9ACTN</name>
<feature type="compositionally biased region" description="Pro residues" evidence="1">
    <location>
        <begin position="12"/>
        <end position="22"/>
    </location>
</feature>
<evidence type="ECO:0000259" key="3">
    <source>
        <dbReference type="Pfam" id="PF13386"/>
    </source>
</evidence>
<feature type="transmembrane region" description="Helical" evidence="2">
    <location>
        <begin position="203"/>
        <end position="227"/>
    </location>
</feature>
<dbReference type="STRING" id="683260.SAMN05421874_10511"/>
<feature type="region of interest" description="Disordered" evidence="1">
    <location>
        <begin position="1"/>
        <end position="22"/>
    </location>
</feature>
<dbReference type="PANTHER" id="PTHR42208:SF1">
    <property type="entry name" value="HEAVY METAL TRANSPORTER"/>
    <property type="match status" value="1"/>
</dbReference>
<dbReference type="EMBL" id="FNFB01000005">
    <property type="protein sequence ID" value="SDK06400.1"/>
    <property type="molecule type" value="Genomic_DNA"/>
</dbReference>
<dbReference type="Pfam" id="PF13386">
    <property type="entry name" value="DsbD_2"/>
    <property type="match status" value="1"/>
</dbReference>
<organism evidence="4 5">
    <name type="scientific">Nonomuraea maritima</name>
    <dbReference type="NCBI Taxonomy" id="683260"/>
    <lineage>
        <taxon>Bacteria</taxon>
        <taxon>Bacillati</taxon>
        <taxon>Actinomycetota</taxon>
        <taxon>Actinomycetes</taxon>
        <taxon>Streptosporangiales</taxon>
        <taxon>Streptosporangiaceae</taxon>
        <taxon>Nonomuraea</taxon>
    </lineage>
</organism>
<feature type="transmembrane region" description="Helical" evidence="2">
    <location>
        <begin position="168"/>
        <end position="191"/>
    </location>
</feature>
<feature type="transmembrane region" description="Helical" evidence="2">
    <location>
        <begin position="72"/>
        <end position="97"/>
    </location>
</feature>
<keyword evidence="5" id="KW-1185">Reference proteome</keyword>
<dbReference type="Proteomes" id="UP000198683">
    <property type="component" value="Unassembled WGS sequence"/>
</dbReference>
<keyword evidence="2" id="KW-0472">Membrane</keyword>
<dbReference type="InterPro" id="IPR039447">
    <property type="entry name" value="UreH-like_TM_dom"/>
</dbReference>
<evidence type="ECO:0000256" key="1">
    <source>
        <dbReference type="SAM" id="MobiDB-lite"/>
    </source>
</evidence>
<evidence type="ECO:0000313" key="5">
    <source>
        <dbReference type="Proteomes" id="UP000198683"/>
    </source>
</evidence>
<feature type="transmembrane region" description="Helical" evidence="2">
    <location>
        <begin position="30"/>
        <end position="60"/>
    </location>
</feature>
<keyword evidence="2" id="KW-0812">Transmembrane</keyword>
<feature type="transmembrane region" description="Helical" evidence="2">
    <location>
        <begin position="103"/>
        <end position="120"/>
    </location>
</feature>
<dbReference type="SUPFAM" id="SSF49503">
    <property type="entry name" value="Cupredoxins"/>
    <property type="match status" value="1"/>
</dbReference>
<dbReference type="OrthoDB" id="5502616at2"/>
<protein>
    <submittedName>
        <fullName evidence="4">Sulfite exporter TauE/SafE</fullName>
    </submittedName>
</protein>
<evidence type="ECO:0000313" key="4">
    <source>
        <dbReference type="EMBL" id="SDK06400.1"/>
    </source>
</evidence>
<accession>A0A1G8YWP3</accession>
<gene>
    <name evidence="4" type="ORF">SAMN05421874_10511</name>
</gene>
<dbReference type="Gene3D" id="2.60.40.420">
    <property type="entry name" value="Cupredoxins - blue copper proteins"/>
    <property type="match status" value="1"/>
</dbReference>
<keyword evidence="2" id="KW-1133">Transmembrane helix</keyword>
<evidence type="ECO:0000256" key="2">
    <source>
        <dbReference type="SAM" id="Phobius"/>
    </source>
</evidence>